<dbReference type="EMBL" id="BMHV01000014">
    <property type="protein sequence ID" value="GGF67145.1"/>
    <property type="molecule type" value="Genomic_DNA"/>
</dbReference>
<accession>A0A917FBC0</accession>
<gene>
    <name evidence="2" type="ORF">GCM10011332_21560</name>
</gene>
<dbReference type="Proteomes" id="UP000632498">
    <property type="component" value="Unassembled WGS sequence"/>
</dbReference>
<evidence type="ECO:0000313" key="3">
    <source>
        <dbReference type="Proteomes" id="UP000632498"/>
    </source>
</evidence>
<dbReference type="Pfam" id="PF09608">
    <property type="entry name" value="Alph_Pro_TM"/>
    <property type="match status" value="1"/>
</dbReference>
<sequence>MHLVRLTSAFLSLFVTSLCLNDARAQSTNEIVAALDDHVVAIDTSFSGSKVLLFGATEGEGDVIVVVRGPSRDEVVRKKDRIMGVWANNEEVTFSGTPVFYNIATSATLTEMVPASTRQRLELGPDYLNSYLASNSRDIGDAKKEEFWAALLRNKKNNGLYASEAAQVKFLGKRLFRADFFFPPNIPIGTYLVYVYLVKDKDVVSSQITPLFVSKIGAEAKIYDFAHRHSFAYGIIAVIIALAAGWVASVVFRKK</sequence>
<keyword evidence="1" id="KW-0472">Membrane</keyword>
<reference evidence="2" key="1">
    <citation type="journal article" date="2014" name="Int. J. Syst. Evol. Microbiol.">
        <title>Complete genome sequence of Corynebacterium casei LMG S-19264T (=DSM 44701T), isolated from a smear-ripened cheese.</title>
        <authorList>
            <consortium name="US DOE Joint Genome Institute (JGI-PGF)"/>
            <person name="Walter F."/>
            <person name="Albersmeier A."/>
            <person name="Kalinowski J."/>
            <person name="Ruckert C."/>
        </authorList>
    </citation>
    <scope>NUCLEOTIDE SEQUENCE</scope>
    <source>
        <strain evidence="2">CGMCC 1.15254</strain>
    </source>
</reference>
<dbReference type="InterPro" id="IPR019088">
    <property type="entry name" value="CHP02186-rel_TM"/>
</dbReference>
<keyword evidence="3" id="KW-1185">Reference proteome</keyword>
<dbReference type="RefSeq" id="WP_188664805.1">
    <property type="nucleotide sequence ID" value="NZ_BMHV01000014.1"/>
</dbReference>
<comment type="caution">
    <text evidence="2">The sequence shown here is derived from an EMBL/GenBank/DDBJ whole genome shotgun (WGS) entry which is preliminary data.</text>
</comment>
<evidence type="ECO:0000313" key="2">
    <source>
        <dbReference type="EMBL" id="GGF67145.1"/>
    </source>
</evidence>
<dbReference type="AlphaFoldDB" id="A0A917FBC0"/>
<name>A0A917FBC0_9PROT</name>
<feature type="transmembrane region" description="Helical" evidence="1">
    <location>
        <begin position="231"/>
        <end position="252"/>
    </location>
</feature>
<organism evidence="2 3">
    <name type="scientific">Terasakiella brassicae</name>
    <dbReference type="NCBI Taxonomy" id="1634917"/>
    <lineage>
        <taxon>Bacteria</taxon>
        <taxon>Pseudomonadati</taxon>
        <taxon>Pseudomonadota</taxon>
        <taxon>Alphaproteobacteria</taxon>
        <taxon>Rhodospirillales</taxon>
        <taxon>Terasakiellaceae</taxon>
        <taxon>Terasakiella</taxon>
    </lineage>
</organism>
<evidence type="ECO:0000256" key="1">
    <source>
        <dbReference type="SAM" id="Phobius"/>
    </source>
</evidence>
<keyword evidence="1" id="KW-0812">Transmembrane</keyword>
<keyword evidence="1" id="KW-1133">Transmembrane helix</keyword>
<proteinExistence type="predicted"/>
<evidence type="ECO:0008006" key="4">
    <source>
        <dbReference type="Google" id="ProtNLM"/>
    </source>
</evidence>
<reference evidence="2" key="2">
    <citation type="submission" date="2020-09" db="EMBL/GenBank/DDBJ databases">
        <authorList>
            <person name="Sun Q."/>
            <person name="Zhou Y."/>
        </authorList>
    </citation>
    <scope>NUCLEOTIDE SEQUENCE</scope>
    <source>
        <strain evidence="2">CGMCC 1.15254</strain>
    </source>
</reference>
<protein>
    <recommendedName>
        <fullName evidence="4">Transmembrane protein</fullName>
    </recommendedName>
</protein>